<evidence type="ECO:0000313" key="5">
    <source>
        <dbReference type="EMBL" id="CAF3748845.1"/>
    </source>
</evidence>
<name>A0A814F3D8_9BILA</name>
<evidence type="ECO:0000313" key="3">
    <source>
        <dbReference type="EMBL" id="CAF0975984.1"/>
    </source>
</evidence>
<dbReference type="OrthoDB" id="100767at2759"/>
<sequence length="141" mass="16316">MIPIFFKTLPLDSTWLKTYNSSLLWGGVLKKLKKLNLGSLRKNDNPMEAEEGHFRKVLIDISDQLSEEECRKLKFLLGKDISRRIRYDPTIGDTWDLFEQLPERCKISAKEFTYLIEAFESIKCIVAADILKGKCNVLNAF</sequence>
<dbReference type="EMBL" id="CAJOBC010002741">
    <property type="protein sequence ID" value="CAF3748845.1"/>
    <property type="molecule type" value="Genomic_DNA"/>
</dbReference>
<accession>A0A814F3D8</accession>
<organism evidence="3 6">
    <name type="scientific">Didymodactylos carnosus</name>
    <dbReference type="NCBI Taxonomy" id="1234261"/>
    <lineage>
        <taxon>Eukaryota</taxon>
        <taxon>Metazoa</taxon>
        <taxon>Spiralia</taxon>
        <taxon>Gnathifera</taxon>
        <taxon>Rotifera</taxon>
        <taxon>Eurotatoria</taxon>
        <taxon>Bdelloidea</taxon>
        <taxon>Philodinida</taxon>
        <taxon>Philodinidae</taxon>
        <taxon>Didymodactylos</taxon>
    </lineage>
</organism>
<dbReference type="Proteomes" id="UP000682733">
    <property type="component" value="Unassembled WGS sequence"/>
</dbReference>
<keyword evidence="6" id="KW-1185">Reference proteome</keyword>
<evidence type="ECO:0000259" key="1">
    <source>
        <dbReference type="PROSITE" id="PS50168"/>
    </source>
</evidence>
<evidence type="ECO:0000313" key="2">
    <source>
        <dbReference type="EMBL" id="CAF0763263.1"/>
    </source>
</evidence>
<dbReference type="EMBL" id="CAJOBA010000588">
    <property type="protein sequence ID" value="CAF3543230.1"/>
    <property type="molecule type" value="Genomic_DNA"/>
</dbReference>
<dbReference type="Gene3D" id="1.10.533.10">
    <property type="entry name" value="Death Domain, Fas"/>
    <property type="match status" value="1"/>
</dbReference>
<dbReference type="SUPFAM" id="SSF47986">
    <property type="entry name" value="DEATH domain"/>
    <property type="match status" value="1"/>
</dbReference>
<dbReference type="PROSITE" id="PS50168">
    <property type="entry name" value="DED"/>
    <property type="match status" value="1"/>
</dbReference>
<dbReference type="InterPro" id="IPR001875">
    <property type="entry name" value="DED_dom"/>
</dbReference>
<comment type="caution">
    <text evidence="3">The sequence shown here is derived from an EMBL/GenBank/DDBJ whole genome shotgun (WGS) entry which is preliminary data.</text>
</comment>
<feature type="domain" description="DED" evidence="1">
    <location>
        <begin position="53"/>
        <end position="136"/>
    </location>
</feature>
<dbReference type="Proteomes" id="UP000663829">
    <property type="component" value="Unassembled WGS sequence"/>
</dbReference>
<evidence type="ECO:0000313" key="6">
    <source>
        <dbReference type="Proteomes" id="UP000663829"/>
    </source>
</evidence>
<dbReference type="Proteomes" id="UP000677228">
    <property type="component" value="Unassembled WGS sequence"/>
</dbReference>
<evidence type="ECO:0000313" key="4">
    <source>
        <dbReference type="EMBL" id="CAF3543230.1"/>
    </source>
</evidence>
<dbReference type="Proteomes" id="UP000681722">
    <property type="component" value="Unassembled WGS sequence"/>
</dbReference>
<reference evidence="3" key="1">
    <citation type="submission" date="2021-02" db="EMBL/GenBank/DDBJ databases">
        <authorList>
            <person name="Nowell W R."/>
        </authorList>
    </citation>
    <scope>NUCLEOTIDE SEQUENCE</scope>
</reference>
<dbReference type="EMBL" id="CAJNOK010000588">
    <property type="protein sequence ID" value="CAF0763263.1"/>
    <property type="molecule type" value="Genomic_DNA"/>
</dbReference>
<gene>
    <name evidence="3" type="ORF">GPM918_LOCUS12493</name>
    <name evidence="2" type="ORF">OVA965_LOCUS2673</name>
    <name evidence="5" type="ORF">SRO942_LOCUS12493</name>
    <name evidence="4" type="ORF">TMI583_LOCUS2672</name>
</gene>
<dbReference type="EMBL" id="CAJNOQ010002741">
    <property type="protein sequence ID" value="CAF0975984.1"/>
    <property type="molecule type" value="Genomic_DNA"/>
</dbReference>
<dbReference type="InterPro" id="IPR011029">
    <property type="entry name" value="DEATH-like_dom_sf"/>
</dbReference>
<dbReference type="Pfam" id="PF01335">
    <property type="entry name" value="DED"/>
    <property type="match status" value="1"/>
</dbReference>
<dbReference type="AlphaFoldDB" id="A0A814F3D8"/>
<dbReference type="GO" id="GO:0042981">
    <property type="term" value="P:regulation of apoptotic process"/>
    <property type="evidence" value="ECO:0007669"/>
    <property type="project" value="InterPro"/>
</dbReference>
<protein>
    <recommendedName>
        <fullName evidence="1">DED domain-containing protein</fullName>
    </recommendedName>
</protein>
<proteinExistence type="predicted"/>